<dbReference type="Pfam" id="PF24463">
    <property type="entry name" value="DUF7577"/>
    <property type="match status" value="1"/>
</dbReference>
<proteinExistence type="predicted"/>
<keyword evidence="1" id="KW-0472">Membrane</keyword>
<accession>A0A847UA44</accession>
<dbReference type="OrthoDB" id="330661at2157"/>
<keyword evidence="1" id="KW-1133">Transmembrane helix</keyword>
<evidence type="ECO:0000259" key="2">
    <source>
        <dbReference type="Pfam" id="PF24463"/>
    </source>
</evidence>
<dbReference type="EMBL" id="WOYG01000001">
    <property type="protein sequence ID" value="NLV09396.1"/>
    <property type="molecule type" value="Genomic_DNA"/>
</dbReference>
<gene>
    <name evidence="3" type="ORF">GOC74_05575</name>
</gene>
<keyword evidence="1" id="KW-0812">Transmembrane</keyword>
<evidence type="ECO:0000313" key="3">
    <source>
        <dbReference type="EMBL" id="NLV09396.1"/>
    </source>
</evidence>
<feature type="transmembrane region" description="Helical" evidence="1">
    <location>
        <begin position="6"/>
        <end position="25"/>
    </location>
</feature>
<dbReference type="InterPro" id="IPR055999">
    <property type="entry name" value="DUF7577"/>
</dbReference>
<feature type="domain" description="DUF7577" evidence="2">
    <location>
        <begin position="54"/>
        <end position="80"/>
    </location>
</feature>
<dbReference type="RefSeq" id="WP_170093267.1">
    <property type="nucleotide sequence ID" value="NZ_WOYG01000001.1"/>
</dbReference>
<protein>
    <recommendedName>
        <fullName evidence="2">DUF7577 domain-containing protein</fullName>
    </recommendedName>
</protein>
<reference evidence="3" key="1">
    <citation type="submission" date="2019-12" db="EMBL/GenBank/DDBJ databases">
        <title>Whole-genome sequence of Halomicrobium mukohataei pws1.</title>
        <authorList>
            <person name="Verma D.K."/>
            <person name="Gopal K."/>
            <person name="Prasad E.S."/>
        </authorList>
    </citation>
    <scope>NUCLEOTIDE SEQUENCE</scope>
    <source>
        <strain evidence="3">Pws1</strain>
    </source>
</reference>
<organism evidence="3 4">
    <name type="scientific">Halomicrobium mukohataei</name>
    <dbReference type="NCBI Taxonomy" id="57705"/>
    <lineage>
        <taxon>Archaea</taxon>
        <taxon>Methanobacteriati</taxon>
        <taxon>Methanobacteriota</taxon>
        <taxon>Stenosarchaea group</taxon>
        <taxon>Halobacteria</taxon>
        <taxon>Halobacteriales</taxon>
        <taxon>Haloarculaceae</taxon>
        <taxon>Halomicrobium</taxon>
    </lineage>
</organism>
<dbReference type="AlphaFoldDB" id="A0A847UA44"/>
<evidence type="ECO:0000313" key="4">
    <source>
        <dbReference type="Proteomes" id="UP000608662"/>
    </source>
</evidence>
<dbReference type="Proteomes" id="UP000608662">
    <property type="component" value="Unassembled WGS sequence"/>
</dbReference>
<name>A0A847UA44_9EURY</name>
<comment type="caution">
    <text evidence="3">The sequence shown here is derived from an EMBL/GenBank/DDBJ whole genome shotgun (WGS) entry which is preliminary data.</text>
</comment>
<evidence type="ECO:0000256" key="1">
    <source>
        <dbReference type="SAM" id="Phobius"/>
    </source>
</evidence>
<sequence length="80" mass="8811">MDVVFWLVAYVLGFGLVQLLLYRYFQRDDPAPDTTPSRVDTAAPASVDPAAGGGRCRECGTHNEDDPAFVYCRQCGARLQ</sequence>